<dbReference type="STRING" id="121292.AU252_08000"/>
<dbReference type="GO" id="GO:0030313">
    <property type="term" value="C:cell envelope"/>
    <property type="evidence" value="ECO:0007669"/>
    <property type="project" value="UniProtKB-SubCell"/>
</dbReference>
<evidence type="ECO:0000256" key="3">
    <source>
        <dbReference type="ARBA" id="ARBA00022729"/>
    </source>
</evidence>
<dbReference type="RefSeq" id="WP_058930256.1">
    <property type="nucleotide sequence ID" value="NZ_CP013747.1"/>
</dbReference>
<evidence type="ECO:0000256" key="7">
    <source>
        <dbReference type="SAM" id="SignalP"/>
    </source>
</evidence>
<dbReference type="GO" id="GO:0042597">
    <property type="term" value="C:periplasmic space"/>
    <property type="evidence" value="ECO:0007669"/>
    <property type="project" value="InterPro"/>
</dbReference>
<proteinExistence type="predicted"/>
<dbReference type="GO" id="GO:0046688">
    <property type="term" value="P:response to copper ion"/>
    <property type="evidence" value="ECO:0007669"/>
    <property type="project" value="InterPro"/>
</dbReference>
<dbReference type="Pfam" id="PF04234">
    <property type="entry name" value="CopC"/>
    <property type="match status" value="1"/>
</dbReference>
<dbReference type="KEGG" id="psul:AU252_08000"/>
<dbReference type="Proteomes" id="UP000065151">
    <property type="component" value="Chromosome"/>
</dbReference>
<dbReference type="GO" id="GO:0006825">
    <property type="term" value="P:copper ion transport"/>
    <property type="evidence" value="ECO:0007669"/>
    <property type="project" value="InterPro"/>
</dbReference>
<keyword evidence="6" id="KW-0472">Membrane</keyword>
<evidence type="ECO:0000256" key="6">
    <source>
        <dbReference type="SAM" id="Phobius"/>
    </source>
</evidence>
<keyword evidence="2" id="KW-0479">Metal-binding</keyword>
<dbReference type="PANTHER" id="PTHR34820:SF4">
    <property type="entry name" value="INNER MEMBRANE PROTEIN YEBZ"/>
    <property type="match status" value="1"/>
</dbReference>
<keyword evidence="4" id="KW-0186">Copper</keyword>
<dbReference type="Gene3D" id="2.60.40.1220">
    <property type="match status" value="1"/>
</dbReference>
<feature type="region of interest" description="Disordered" evidence="5">
    <location>
        <begin position="133"/>
        <end position="166"/>
    </location>
</feature>
<evidence type="ECO:0000259" key="8">
    <source>
        <dbReference type="Pfam" id="PF04234"/>
    </source>
</evidence>
<evidence type="ECO:0000313" key="9">
    <source>
        <dbReference type="EMBL" id="ALV41099.1"/>
    </source>
</evidence>
<dbReference type="InterPro" id="IPR014755">
    <property type="entry name" value="Cu-Rt/internalin_Ig-like"/>
</dbReference>
<dbReference type="InterPro" id="IPR014756">
    <property type="entry name" value="Ig_E-set"/>
</dbReference>
<dbReference type="InterPro" id="IPR032694">
    <property type="entry name" value="CopC/D"/>
</dbReference>
<dbReference type="GO" id="GO:0005507">
    <property type="term" value="F:copper ion binding"/>
    <property type="evidence" value="ECO:0007669"/>
    <property type="project" value="InterPro"/>
</dbReference>
<dbReference type="GO" id="GO:0005886">
    <property type="term" value="C:plasma membrane"/>
    <property type="evidence" value="ECO:0007669"/>
    <property type="project" value="TreeGrafter"/>
</dbReference>
<evidence type="ECO:0000313" key="10">
    <source>
        <dbReference type="Proteomes" id="UP000065151"/>
    </source>
</evidence>
<sequence length="209" mass="20691">MRSIRRQLLSVVLGTFVLAAALLGFSAPASAHDAAESSSPAQGATVATTPEQVSVTFNKNPLGIGAQFSVKDSAGAEWADGAVEIVDSIATQKLKAGAPAGAYTVAWRVVSSDSHPIEGTFGFTATAAAAGAAPSGTSSAGASPSAAVPTMGTAQPGTVAAPDPAEDASEPFPWSLVIFAAVAVGLLVAIGILAKRRLTAGSDDETEQA</sequence>
<feature type="chain" id="PRO_5039344321" evidence="7">
    <location>
        <begin position="32"/>
        <end position="209"/>
    </location>
</feature>
<evidence type="ECO:0000256" key="4">
    <source>
        <dbReference type="ARBA" id="ARBA00023008"/>
    </source>
</evidence>
<feature type="signal peptide" evidence="7">
    <location>
        <begin position="1"/>
        <end position="31"/>
    </location>
</feature>
<gene>
    <name evidence="9" type="ORF">AU252_08000</name>
</gene>
<dbReference type="AlphaFoldDB" id="A0A0U3QHU1"/>
<name>A0A0U3QHU1_9MICC</name>
<reference evidence="9 10" key="1">
    <citation type="submission" date="2015-12" db="EMBL/GenBank/DDBJ databases">
        <authorList>
            <person name="Shamseldin A."/>
            <person name="Moawad H."/>
            <person name="Abd El-Rahim W.M."/>
            <person name="Sadowsky M.J."/>
        </authorList>
    </citation>
    <scope>NUCLEOTIDE SEQUENCE [LARGE SCALE GENOMIC DNA]</scope>
    <source>
        <strain evidence="9 10">Ar51</strain>
    </source>
</reference>
<protein>
    <submittedName>
        <fullName evidence="9">Copper resistance protein CopC</fullName>
    </submittedName>
</protein>
<organism evidence="9">
    <name type="scientific">Pseudarthrobacter sulfonivorans</name>
    <dbReference type="NCBI Taxonomy" id="121292"/>
    <lineage>
        <taxon>Bacteria</taxon>
        <taxon>Bacillati</taxon>
        <taxon>Actinomycetota</taxon>
        <taxon>Actinomycetes</taxon>
        <taxon>Micrococcales</taxon>
        <taxon>Micrococcaceae</taxon>
        <taxon>Pseudarthrobacter</taxon>
    </lineage>
</organism>
<keyword evidence="3 7" id="KW-0732">Signal</keyword>
<keyword evidence="6" id="KW-0812">Transmembrane</keyword>
<dbReference type="PROSITE" id="PS51318">
    <property type="entry name" value="TAT"/>
    <property type="match status" value="1"/>
</dbReference>
<dbReference type="InterPro" id="IPR007348">
    <property type="entry name" value="CopC_dom"/>
</dbReference>
<feature type="transmembrane region" description="Helical" evidence="6">
    <location>
        <begin position="172"/>
        <end position="194"/>
    </location>
</feature>
<evidence type="ECO:0000256" key="1">
    <source>
        <dbReference type="ARBA" id="ARBA00004196"/>
    </source>
</evidence>
<dbReference type="InterPro" id="IPR006311">
    <property type="entry name" value="TAT_signal"/>
</dbReference>
<evidence type="ECO:0000256" key="2">
    <source>
        <dbReference type="ARBA" id="ARBA00022723"/>
    </source>
</evidence>
<keyword evidence="6" id="KW-1133">Transmembrane helix</keyword>
<dbReference type="PANTHER" id="PTHR34820">
    <property type="entry name" value="INNER MEMBRANE PROTEIN YEBZ"/>
    <property type="match status" value="1"/>
</dbReference>
<dbReference type="EMBL" id="CP013747">
    <property type="protein sequence ID" value="ALV41099.1"/>
    <property type="molecule type" value="Genomic_DNA"/>
</dbReference>
<feature type="domain" description="CopC" evidence="8">
    <location>
        <begin position="32"/>
        <end position="124"/>
    </location>
</feature>
<accession>A0A0U3QHU1</accession>
<comment type="subcellular location">
    <subcellularLocation>
        <location evidence="1">Cell envelope</location>
    </subcellularLocation>
</comment>
<evidence type="ECO:0000256" key="5">
    <source>
        <dbReference type="SAM" id="MobiDB-lite"/>
    </source>
</evidence>
<feature type="compositionally biased region" description="Low complexity" evidence="5">
    <location>
        <begin position="133"/>
        <end position="147"/>
    </location>
</feature>
<dbReference type="SUPFAM" id="SSF81296">
    <property type="entry name" value="E set domains"/>
    <property type="match status" value="1"/>
</dbReference>